<dbReference type="AlphaFoldDB" id="A0A6B1DNM2"/>
<feature type="DNA-binding region" description="OmpR/PhoB-type" evidence="2">
    <location>
        <begin position="112"/>
        <end position="215"/>
    </location>
</feature>
<dbReference type="GO" id="GO:0006355">
    <property type="term" value="P:regulation of DNA-templated transcription"/>
    <property type="evidence" value="ECO:0007669"/>
    <property type="project" value="InterPro"/>
</dbReference>
<gene>
    <name evidence="5" type="ORF">F4Y08_01585</name>
</gene>
<accession>A0A6B1DNM2</accession>
<feature type="domain" description="FHA" evidence="3">
    <location>
        <begin position="28"/>
        <end position="77"/>
    </location>
</feature>
<evidence type="ECO:0000256" key="2">
    <source>
        <dbReference type="PROSITE-ProRule" id="PRU01091"/>
    </source>
</evidence>
<dbReference type="GO" id="GO:0000160">
    <property type="term" value="P:phosphorelay signal transduction system"/>
    <property type="evidence" value="ECO:0007669"/>
    <property type="project" value="InterPro"/>
</dbReference>
<dbReference type="SMART" id="SM00862">
    <property type="entry name" value="Trans_reg_C"/>
    <property type="match status" value="1"/>
</dbReference>
<dbReference type="CDD" id="cd00060">
    <property type="entry name" value="FHA"/>
    <property type="match status" value="1"/>
</dbReference>
<name>A0A6B1DNM2_9CHLR</name>
<dbReference type="EMBL" id="VXPY01000013">
    <property type="protein sequence ID" value="MYD89018.1"/>
    <property type="molecule type" value="Genomic_DNA"/>
</dbReference>
<evidence type="ECO:0000259" key="4">
    <source>
        <dbReference type="PROSITE" id="PS51755"/>
    </source>
</evidence>
<dbReference type="PROSITE" id="PS51755">
    <property type="entry name" value="OMPR_PHOB"/>
    <property type="match status" value="1"/>
</dbReference>
<reference evidence="5" key="1">
    <citation type="submission" date="2019-09" db="EMBL/GenBank/DDBJ databases">
        <title>Characterisation of the sponge microbiome using genome-centric metagenomics.</title>
        <authorList>
            <person name="Engelberts J.P."/>
            <person name="Robbins S.J."/>
            <person name="De Goeij J.M."/>
            <person name="Aranda M."/>
            <person name="Bell S.C."/>
            <person name="Webster N.S."/>
        </authorList>
    </citation>
    <scope>NUCLEOTIDE SEQUENCE</scope>
    <source>
        <strain evidence="5">SB0662_bin_9</strain>
    </source>
</reference>
<dbReference type="CDD" id="cd00383">
    <property type="entry name" value="trans_reg_C"/>
    <property type="match status" value="1"/>
</dbReference>
<dbReference type="InterPro" id="IPR036388">
    <property type="entry name" value="WH-like_DNA-bd_sf"/>
</dbReference>
<dbReference type="Pfam" id="PF00486">
    <property type="entry name" value="Trans_reg_C"/>
    <property type="match status" value="1"/>
</dbReference>
<evidence type="ECO:0000313" key="5">
    <source>
        <dbReference type="EMBL" id="MYD89018.1"/>
    </source>
</evidence>
<dbReference type="PROSITE" id="PS50006">
    <property type="entry name" value="FHA_DOMAIN"/>
    <property type="match status" value="1"/>
</dbReference>
<dbReference type="InterPro" id="IPR001867">
    <property type="entry name" value="OmpR/PhoB-type_DNA-bd"/>
</dbReference>
<dbReference type="Pfam" id="PF00498">
    <property type="entry name" value="FHA"/>
    <property type="match status" value="1"/>
</dbReference>
<sequence>MSFKVHGKLVCLNGPGSGREVVLGEGTSTVGRAPNCDIVLDDKFASRQHAMIDRLDGQYLVRDIGSKNGIAVNQHRLSRDESVVLTDGAVVTFANTRFRFEDPAATMTNLSLEKSETAPVLRLHEASRHVLINGVPLNPPLSLKQFDLLCLLHDRLGQAVSKHEIASAVWPEETEGVADSNVDRLVSRVRSRLADATGGNQFIETVRGFGFRMLDPDGNGK</sequence>
<comment type="caution">
    <text evidence="5">The sequence shown here is derived from an EMBL/GenBank/DDBJ whole genome shotgun (WGS) entry which is preliminary data.</text>
</comment>
<dbReference type="InterPro" id="IPR050923">
    <property type="entry name" value="Cell_Proc_Reg/RNA_Proc"/>
</dbReference>
<dbReference type="GO" id="GO:0003677">
    <property type="term" value="F:DNA binding"/>
    <property type="evidence" value="ECO:0007669"/>
    <property type="project" value="UniProtKB-UniRule"/>
</dbReference>
<dbReference type="Gene3D" id="1.10.10.10">
    <property type="entry name" value="Winged helix-like DNA-binding domain superfamily/Winged helix DNA-binding domain"/>
    <property type="match status" value="1"/>
</dbReference>
<proteinExistence type="predicted"/>
<feature type="domain" description="OmpR/PhoB-type" evidence="4">
    <location>
        <begin position="112"/>
        <end position="215"/>
    </location>
</feature>
<dbReference type="Gene3D" id="2.60.200.20">
    <property type="match status" value="1"/>
</dbReference>
<dbReference type="SUPFAM" id="SSF49879">
    <property type="entry name" value="SMAD/FHA domain"/>
    <property type="match status" value="1"/>
</dbReference>
<dbReference type="SUPFAM" id="SSF46894">
    <property type="entry name" value="C-terminal effector domain of the bipartite response regulators"/>
    <property type="match status" value="1"/>
</dbReference>
<protein>
    <submittedName>
        <fullName evidence="5">FHA domain-containing protein</fullName>
    </submittedName>
</protein>
<dbReference type="SMART" id="SM00240">
    <property type="entry name" value="FHA"/>
    <property type="match status" value="1"/>
</dbReference>
<keyword evidence="1 2" id="KW-0238">DNA-binding</keyword>
<dbReference type="InterPro" id="IPR000253">
    <property type="entry name" value="FHA_dom"/>
</dbReference>
<dbReference type="InterPro" id="IPR008984">
    <property type="entry name" value="SMAD_FHA_dom_sf"/>
</dbReference>
<organism evidence="5">
    <name type="scientific">Caldilineaceae bacterium SB0662_bin_9</name>
    <dbReference type="NCBI Taxonomy" id="2605258"/>
    <lineage>
        <taxon>Bacteria</taxon>
        <taxon>Bacillati</taxon>
        <taxon>Chloroflexota</taxon>
        <taxon>Caldilineae</taxon>
        <taxon>Caldilineales</taxon>
        <taxon>Caldilineaceae</taxon>
    </lineage>
</organism>
<dbReference type="PANTHER" id="PTHR23308">
    <property type="entry name" value="NUCLEAR INHIBITOR OF PROTEIN PHOSPHATASE-1"/>
    <property type="match status" value="1"/>
</dbReference>
<evidence type="ECO:0000259" key="3">
    <source>
        <dbReference type="PROSITE" id="PS50006"/>
    </source>
</evidence>
<dbReference type="InterPro" id="IPR016032">
    <property type="entry name" value="Sig_transdc_resp-reg_C-effctor"/>
</dbReference>
<evidence type="ECO:0000256" key="1">
    <source>
        <dbReference type="ARBA" id="ARBA00023125"/>
    </source>
</evidence>